<proteinExistence type="predicted"/>
<organism evidence="1 2">
    <name type="scientific">Nemania bipapillata</name>
    <dbReference type="NCBI Taxonomy" id="110536"/>
    <lineage>
        <taxon>Eukaryota</taxon>
        <taxon>Fungi</taxon>
        <taxon>Dikarya</taxon>
        <taxon>Ascomycota</taxon>
        <taxon>Pezizomycotina</taxon>
        <taxon>Sordariomycetes</taxon>
        <taxon>Xylariomycetidae</taxon>
        <taxon>Xylariales</taxon>
        <taxon>Xylariaceae</taxon>
        <taxon>Nemania</taxon>
    </lineage>
</organism>
<evidence type="ECO:0000313" key="2">
    <source>
        <dbReference type="Proteomes" id="UP001153334"/>
    </source>
</evidence>
<reference evidence="1" key="1">
    <citation type="submission" date="2022-11" db="EMBL/GenBank/DDBJ databases">
        <title>Genome Sequence of Nemania bipapillata.</title>
        <authorList>
            <person name="Buettner E."/>
        </authorList>
    </citation>
    <scope>NUCLEOTIDE SEQUENCE</scope>
    <source>
        <strain evidence="1">CP14</strain>
    </source>
</reference>
<name>A0ACC2IIN0_9PEZI</name>
<protein>
    <submittedName>
        <fullName evidence="1">Uncharacterized protein</fullName>
    </submittedName>
</protein>
<sequence>MQFLNFLGLASLALSVRAEPIAKGSLSKRCTNSADDRTCWGDYDISTNYYEDGPDTGVTREYWFDITNTTAAPDGVERVILSVNGSVPGPTIIADWGDTVVVHVTNSMANNGTGIHFHGIRQNYTNPNDGVPSLTQCPIAPGDSATYTWKATQYGSSWYHSHFYVQAWDGVFGGIVINGPATANYDEDLGSLFLNDWSHLTADVEVLAAEVSGPPTLDNGLINGTNVYDDAGTRFETTWVSGTSYRLRLVNAAADTHFKFSIDNHTMEVIAMDFVPIVPYSTDILAIAMGQRYDVIVTANATADNYWMRAIAQTTCSENANPDNIKGIIRYDSTSTDDPTSTAWDSASDDDCNDEDMSTLVPYVAIDATDATSGTEEDFAVAIVRSGNNVLWKMGSDSMVSQWDYPALLQVYEGNDTWASSYASPRPRFLDLGPGNWYFR</sequence>
<comment type="caution">
    <text evidence="1">The sequence shown here is derived from an EMBL/GenBank/DDBJ whole genome shotgun (WGS) entry which is preliminary data.</text>
</comment>
<gene>
    <name evidence="1" type="ORF">ONZ43_g4754</name>
</gene>
<keyword evidence="2" id="KW-1185">Reference proteome</keyword>
<evidence type="ECO:0000313" key="1">
    <source>
        <dbReference type="EMBL" id="KAJ8115051.1"/>
    </source>
</evidence>
<dbReference type="Proteomes" id="UP001153334">
    <property type="component" value="Unassembled WGS sequence"/>
</dbReference>
<dbReference type="EMBL" id="JAPESX010001343">
    <property type="protein sequence ID" value="KAJ8115051.1"/>
    <property type="molecule type" value="Genomic_DNA"/>
</dbReference>
<accession>A0ACC2IIN0</accession>